<organism evidence="1 2">
    <name type="scientific">Fusarium oxysporum</name>
    <name type="common">Fusarium vascular wilt</name>
    <dbReference type="NCBI Taxonomy" id="5507"/>
    <lineage>
        <taxon>Eukaryota</taxon>
        <taxon>Fungi</taxon>
        <taxon>Dikarya</taxon>
        <taxon>Ascomycota</taxon>
        <taxon>Pezizomycotina</taxon>
        <taxon>Sordariomycetes</taxon>
        <taxon>Hypocreomycetidae</taxon>
        <taxon>Hypocreales</taxon>
        <taxon>Nectriaceae</taxon>
        <taxon>Fusarium</taxon>
        <taxon>Fusarium oxysporum species complex</taxon>
    </lineage>
</organism>
<comment type="caution">
    <text evidence="1">The sequence shown here is derived from an EMBL/GenBank/DDBJ whole genome shotgun (WGS) entry which is preliminary data.</text>
</comment>
<proteinExistence type="predicted"/>
<protein>
    <submittedName>
        <fullName evidence="1">Uncharacterized protein</fullName>
    </submittedName>
</protein>
<sequence>MGWFILISTASYPESVCSAFWTFGAQHSIMIDEARVYRLLSAYDCCFKSGAAGRGIWSSVRRSLFVKRLRGIQACLT</sequence>
<dbReference type="AlphaFoldDB" id="A0A420P0J3"/>
<accession>A0A420P0J3</accession>
<dbReference type="Proteomes" id="UP000285860">
    <property type="component" value="Unassembled WGS sequence"/>
</dbReference>
<name>A0A420P0J3_FUSOX</name>
<evidence type="ECO:0000313" key="1">
    <source>
        <dbReference type="EMBL" id="RKK86025.1"/>
    </source>
</evidence>
<evidence type="ECO:0000313" key="2">
    <source>
        <dbReference type="Proteomes" id="UP000285860"/>
    </source>
</evidence>
<dbReference type="EMBL" id="MRCY01000452">
    <property type="protein sequence ID" value="RKK86025.1"/>
    <property type="molecule type" value="Genomic_DNA"/>
</dbReference>
<gene>
    <name evidence="1" type="ORF">BFJ68_g17176</name>
</gene>
<reference evidence="1 2" key="1">
    <citation type="journal article" date="2018" name="Sci. Rep.">
        <title>Characterisation of pathogen-specific regions and novel effector candidates in Fusarium oxysporum f. sp. cepae.</title>
        <authorList>
            <person name="Armitage A.D."/>
            <person name="Taylor A."/>
            <person name="Sobczyk M.K."/>
            <person name="Baxter L."/>
            <person name="Greenfield B.P."/>
            <person name="Bates H.J."/>
            <person name="Wilson F."/>
            <person name="Jackson A.C."/>
            <person name="Ott S."/>
            <person name="Harrison R.J."/>
            <person name="Clarkson J.P."/>
        </authorList>
    </citation>
    <scope>NUCLEOTIDE SEQUENCE [LARGE SCALE GENOMIC DNA]</scope>
    <source>
        <strain evidence="1 2">Fo_A28</strain>
    </source>
</reference>